<dbReference type="AlphaFoldDB" id="A0A221UX42"/>
<organism evidence="2 3">
    <name type="scientific">Arenibacter algicola</name>
    <dbReference type="NCBI Taxonomy" id="616991"/>
    <lineage>
        <taxon>Bacteria</taxon>
        <taxon>Pseudomonadati</taxon>
        <taxon>Bacteroidota</taxon>
        <taxon>Flavobacteriia</taxon>
        <taxon>Flavobacteriales</taxon>
        <taxon>Flavobacteriaceae</taxon>
        <taxon>Arenibacter</taxon>
    </lineage>
</organism>
<dbReference type="KEGG" id="aalg:AREALGSMS7_02002"/>
<dbReference type="PANTHER" id="PTHR43264:SF1">
    <property type="entry name" value="INOSINE_URIDINE-PREFERRING NUCLEOSIDE HYDROLASE DOMAIN-CONTAINING PROTEIN"/>
    <property type="match status" value="1"/>
</dbReference>
<dbReference type="SUPFAM" id="SSF53590">
    <property type="entry name" value="Nucleoside hydrolase"/>
    <property type="match status" value="1"/>
</dbReference>
<reference evidence="2 3" key="1">
    <citation type="submission" date="2017-07" db="EMBL/GenBank/DDBJ databases">
        <title>Genome Sequence of Arenibacter algicola Strain SMS7 Isolated from a culture of the Diatom Skeletonema marinoi.</title>
        <authorList>
            <person name="Topel M."/>
            <person name="Pinder M.I.M."/>
            <person name="Johansson O.N."/>
            <person name="Kourtchenko O."/>
            <person name="Godhe A."/>
            <person name="Clarke A.K."/>
        </authorList>
    </citation>
    <scope>NUCLEOTIDE SEQUENCE [LARGE SCALE GENOMIC DNA]</scope>
    <source>
        <strain evidence="2 3">SMS7</strain>
    </source>
</reference>
<sequence length="350" mass="40451">MKSTSYAPFKKACFFLFPLISSLCFGQIKIIYETDMETDCEDAVALAMLHAFQDNGEVHLLAVMHNTSDDYSVGYIDAVNTYYGHPNLPIGSYKKDDTYSRDIAILLNCCTDYTQPIVKDTRFAHDVDTRKDVPDAVDLYKEILQQQPDNSVVIISVGYLLNLKNLIKDDQGMELVRKKVKDLIIIGRTWFPKDTMLPLSMNLGGQQINHTAAMASMEVFEHWPRPIHVAGNFIPRPYHRGKELMNTPENNPVREAYRIYRERYGDWDHHLADLETVYYAIYRDQKPEYFTLGTDGTPKIGLHSEPNGIRYFYNLWDTSEDSQHLYWLTKEDKFAEISERIGELIVQPPK</sequence>
<dbReference type="Gene3D" id="3.90.245.10">
    <property type="entry name" value="Ribonucleoside hydrolase-like"/>
    <property type="match status" value="1"/>
</dbReference>
<dbReference type="EMBL" id="CP022515">
    <property type="protein sequence ID" value="ASO05461.1"/>
    <property type="molecule type" value="Genomic_DNA"/>
</dbReference>
<protein>
    <recommendedName>
        <fullName evidence="4">Inosine-uridine preferring nucleoside hydrolase</fullName>
    </recommendedName>
</protein>
<feature type="signal peptide" evidence="1">
    <location>
        <begin position="1"/>
        <end position="26"/>
    </location>
</feature>
<dbReference type="RefSeq" id="WP_093978211.1">
    <property type="nucleotide sequence ID" value="NZ_CP022515.1"/>
</dbReference>
<evidence type="ECO:0000256" key="1">
    <source>
        <dbReference type="SAM" id="SignalP"/>
    </source>
</evidence>
<accession>A0A221UX42</accession>
<dbReference type="Proteomes" id="UP000204551">
    <property type="component" value="Chromosome"/>
</dbReference>
<dbReference type="GO" id="GO:0016799">
    <property type="term" value="F:hydrolase activity, hydrolyzing N-glycosyl compounds"/>
    <property type="evidence" value="ECO:0007669"/>
    <property type="project" value="InterPro"/>
</dbReference>
<dbReference type="PANTHER" id="PTHR43264">
    <property type="match status" value="1"/>
</dbReference>
<proteinExistence type="predicted"/>
<feature type="chain" id="PRO_5012804413" description="Inosine-uridine preferring nucleoside hydrolase" evidence="1">
    <location>
        <begin position="27"/>
        <end position="350"/>
    </location>
</feature>
<name>A0A221UX42_9FLAO</name>
<evidence type="ECO:0000313" key="3">
    <source>
        <dbReference type="Proteomes" id="UP000204551"/>
    </source>
</evidence>
<evidence type="ECO:0000313" key="2">
    <source>
        <dbReference type="EMBL" id="ASO05461.1"/>
    </source>
</evidence>
<gene>
    <name evidence="2" type="ORF">AREALGSMS7_02002</name>
</gene>
<keyword evidence="1" id="KW-0732">Signal</keyword>
<dbReference type="InterPro" id="IPR036452">
    <property type="entry name" value="Ribo_hydro-like"/>
</dbReference>
<evidence type="ECO:0008006" key="4">
    <source>
        <dbReference type="Google" id="ProtNLM"/>
    </source>
</evidence>